<dbReference type="PANTHER" id="PTHR47495">
    <property type="entry name" value="ALDEHYDE DEHYDROGENASE"/>
    <property type="match status" value="1"/>
</dbReference>
<evidence type="ECO:0000313" key="2">
    <source>
        <dbReference type="EMBL" id="PVA10954.1"/>
    </source>
</evidence>
<name>A0A2T7G959_9RHOB</name>
<dbReference type="InterPro" id="IPR012368">
    <property type="entry name" value="OxRdtase_Mopterin-bd_su_IorB"/>
</dbReference>
<dbReference type="InterPro" id="IPR037165">
    <property type="entry name" value="AldOxase/xan_DH_Mopterin-bd_sf"/>
</dbReference>
<dbReference type="RefSeq" id="WP_108690928.1">
    <property type="nucleotide sequence ID" value="NZ_QCYH01000002.1"/>
</dbReference>
<dbReference type="Pfam" id="PF02738">
    <property type="entry name" value="MoCoBD_1"/>
    <property type="match status" value="1"/>
</dbReference>
<dbReference type="Gene3D" id="3.30.365.10">
    <property type="entry name" value="Aldehyde oxidase/xanthine dehydrogenase, molybdopterin binding domain"/>
    <property type="match status" value="4"/>
</dbReference>
<dbReference type="SUPFAM" id="SSF56003">
    <property type="entry name" value="Molybdenum cofactor-binding domain"/>
    <property type="match status" value="2"/>
</dbReference>
<dbReference type="InterPro" id="IPR006311">
    <property type="entry name" value="TAT_signal"/>
</dbReference>
<sequence length="745" mass="80331">MTIATKTASETRRTLTRRSLLKGAGGLVVAFSLGAGRVQAQDLPQAGELKSVSLDAVQSYLAIDADGLVTVYSGKIDYGTGVRTGFAQMVAEELYVPLERVTVIEGDTALTPDQGPTYGSLSIEVGGKAIRLAAATAREAMLANAAEQFGAERSALSISDGVISGGGQSISYADLLKGAAFDLDLDEDAALKDPASFTIVGQPIIRDGLPGKITGDFQYMQDFKLEGMVHARVVRPPAISAAINAVDEASISHLKDVQIVRKGAFLAVVAEDEWTAVRAARELAVTWDAADSLPDQAELWEHVRQTPIVKDEMTSDIGDVDAAPSAREITATYDFALHTHGSIGPSCAVADFTDGKLISWSSSQATHRLRRQLSDMFGIPDDDIRCIYIEGAGCYGRNGHEDAAADAALLAREVGRPVRVQWMRHDEHGWDPKGPPTLIDMTARFDDAGDVSAWDTEFFIPQGGGGRVALLGADLADLPTTSELNPGGITNDSAIPYGFPNVRTVCHRLETTPLRPSWIRAPGRMQNTFANECFIDEIAAELGADPMEYRRGLIDQSDARGLEVLDRLRDFSEWEARPSPSSGQEGARLAGRGMAYVKYELKRTYVGVVAEVTLDAHSGAIKVDRFHVVHDCGQIINPAGVRAQIEGNVIQTTSRTLMEELTFDRRMVTSLDWASYPIMRFKDVPEVRIELIDRPNDPPWGAGEPTAVVVSAAISNAVFDAVGARLRSVPFKPEKLRAALSEARG</sequence>
<gene>
    <name evidence="2" type="ORF">DC366_03980</name>
</gene>
<dbReference type="PANTHER" id="PTHR47495:SF1">
    <property type="entry name" value="BLL3820 PROTEIN"/>
    <property type="match status" value="1"/>
</dbReference>
<dbReference type="InterPro" id="IPR000674">
    <property type="entry name" value="Ald_Oxase/Xan_DH_a/b"/>
</dbReference>
<evidence type="ECO:0000313" key="3">
    <source>
        <dbReference type="Proteomes" id="UP000244446"/>
    </source>
</evidence>
<dbReference type="Pfam" id="PF20256">
    <property type="entry name" value="MoCoBD_2"/>
    <property type="match status" value="2"/>
</dbReference>
<dbReference type="EMBL" id="QCYH01000002">
    <property type="protein sequence ID" value="PVA10954.1"/>
    <property type="molecule type" value="Genomic_DNA"/>
</dbReference>
<dbReference type="SMART" id="SM01008">
    <property type="entry name" value="Ald_Xan_dh_C"/>
    <property type="match status" value="1"/>
</dbReference>
<organism evidence="2 3">
    <name type="scientific">Pelagivirga sediminicola</name>
    <dbReference type="NCBI Taxonomy" id="2170575"/>
    <lineage>
        <taxon>Bacteria</taxon>
        <taxon>Pseudomonadati</taxon>
        <taxon>Pseudomonadota</taxon>
        <taxon>Alphaproteobacteria</taxon>
        <taxon>Rhodobacterales</taxon>
        <taxon>Paracoccaceae</taxon>
        <taxon>Pelagivirga</taxon>
    </lineage>
</organism>
<evidence type="ECO:0000259" key="1">
    <source>
        <dbReference type="SMART" id="SM01008"/>
    </source>
</evidence>
<dbReference type="PIRSF" id="PIRSF036389">
    <property type="entry name" value="IOR_B"/>
    <property type="match status" value="1"/>
</dbReference>
<dbReference type="InterPro" id="IPR052516">
    <property type="entry name" value="N-heterocyclic_Hydroxylase"/>
</dbReference>
<dbReference type="GO" id="GO:0016491">
    <property type="term" value="F:oxidoreductase activity"/>
    <property type="evidence" value="ECO:0007669"/>
    <property type="project" value="InterPro"/>
</dbReference>
<dbReference type="AlphaFoldDB" id="A0A2T7G959"/>
<dbReference type="Gene3D" id="3.90.1170.50">
    <property type="entry name" value="Aldehyde oxidase/xanthine dehydrogenase, a/b hammerhead"/>
    <property type="match status" value="1"/>
</dbReference>
<reference evidence="2 3" key="1">
    <citation type="submission" date="2018-04" db="EMBL/GenBank/DDBJ databases">
        <title>Pelagivirga bohaiensis gen. nov., sp. nov., a bacterium isolated from the Bohai Sea.</title>
        <authorList>
            <person name="Ji X."/>
        </authorList>
    </citation>
    <scope>NUCLEOTIDE SEQUENCE [LARGE SCALE GENOMIC DNA]</scope>
    <source>
        <strain evidence="2 3">BH-SD19</strain>
    </source>
</reference>
<comment type="caution">
    <text evidence="2">The sequence shown here is derived from an EMBL/GenBank/DDBJ whole genome shotgun (WGS) entry which is preliminary data.</text>
</comment>
<protein>
    <submittedName>
        <fullName evidence="2">Xanthine dehydrogenase family protein molybdopterin-binding subunit</fullName>
    </submittedName>
</protein>
<accession>A0A2T7G959</accession>
<proteinExistence type="predicted"/>
<dbReference type="InterPro" id="IPR008274">
    <property type="entry name" value="AldOxase/xan_DH_MoCoBD1"/>
</dbReference>
<dbReference type="OrthoDB" id="9767994at2"/>
<dbReference type="InterPro" id="IPR046867">
    <property type="entry name" value="AldOxase/xan_DH_MoCoBD2"/>
</dbReference>
<feature type="domain" description="Aldehyde oxidase/xanthine dehydrogenase a/b hammerhead" evidence="1">
    <location>
        <begin position="214"/>
        <end position="291"/>
    </location>
</feature>
<dbReference type="Proteomes" id="UP000244446">
    <property type="component" value="Unassembled WGS sequence"/>
</dbReference>
<keyword evidence="3" id="KW-1185">Reference proteome</keyword>
<dbReference type="PROSITE" id="PS51318">
    <property type="entry name" value="TAT"/>
    <property type="match status" value="1"/>
</dbReference>